<feature type="transmembrane region" description="Helical" evidence="1">
    <location>
        <begin position="30"/>
        <end position="49"/>
    </location>
</feature>
<proteinExistence type="predicted"/>
<evidence type="ECO:0000256" key="1">
    <source>
        <dbReference type="SAM" id="Phobius"/>
    </source>
</evidence>
<organism evidence="2">
    <name type="scientific">Petromyces alliaceus</name>
    <name type="common">Aspergillus alliaceus</name>
    <dbReference type="NCBI Taxonomy" id="209559"/>
    <lineage>
        <taxon>Eukaryota</taxon>
        <taxon>Fungi</taxon>
        <taxon>Dikarya</taxon>
        <taxon>Ascomycota</taxon>
        <taxon>Pezizomycotina</taxon>
        <taxon>Eurotiomycetes</taxon>
        <taxon>Eurotiomycetidae</taxon>
        <taxon>Eurotiales</taxon>
        <taxon>Aspergillaceae</taxon>
        <taxon>Aspergillus</taxon>
        <taxon>Aspergillus subgen. Circumdati</taxon>
    </lineage>
</organism>
<evidence type="ECO:0000313" key="2">
    <source>
        <dbReference type="EMBL" id="KAE8387239.1"/>
    </source>
</evidence>
<sequence>MSVSTFFLFLQCPACAPIDTTKPDSNGMPSPFFVNILLLLALLNGYALCRRGGGGDSDSDGGRGDSTLGTLRCATSNSLVTTTYVFPGNAWN</sequence>
<keyword evidence="1" id="KW-1133">Transmembrane helix</keyword>
<name>A0A5N7BZP1_PETAA</name>
<keyword evidence="1" id="KW-0812">Transmembrane</keyword>
<keyword evidence="1" id="KW-0472">Membrane</keyword>
<dbReference type="Proteomes" id="UP000326877">
    <property type="component" value="Unassembled WGS sequence"/>
</dbReference>
<dbReference type="AlphaFoldDB" id="A0A5N7BZP1"/>
<reference evidence="2" key="1">
    <citation type="submission" date="2019-04" db="EMBL/GenBank/DDBJ databases">
        <title>Friends and foes A comparative genomics studyof 23 Aspergillus species from section Flavi.</title>
        <authorList>
            <consortium name="DOE Joint Genome Institute"/>
            <person name="Kjaerbolling I."/>
            <person name="Vesth T."/>
            <person name="Frisvad J.C."/>
            <person name="Nybo J.L."/>
            <person name="Theobald S."/>
            <person name="Kildgaard S."/>
            <person name="Isbrandt T."/>
            <person name="Kuo A."/>
            <person name="Sato A."/>
            <person name="Lyhne E.K."/>
            <person name="Kogle M.E."/>
            <person name="Wiebenga A."/>
            <person name="Kun R.S."/>
            <person name="Lubbers R.J."/>
            <person name="Makela M.R."/>
            <person name="Barry K."/>
            <person name="Chovatia M."/>
            <person name="Clum A."/>
            <person name="Daum C."/>
            <person name="Haridas S."/>
            <person name="He G."/>
            <person name="LaButti K."/>
            <person name="Lipzen A."/>
            <person name="Mondo S."/>
            <person name="Riley R."/>
            <person name="Salamov A."/>
            <person name="Simmons B.A."/>
            <person name="Magnuson J.K."/>
            <person name="Henrissat B."/>
            <person name="Mortensen U.H."/>
            <person name="Larsen T.O."/>
            <person name="Devries R.P."/>
            <person name="Grigoriev I.V."/>
            <person name="Machida M."/>
            <person name="Baker S.E."/>
            <person name="Andersen M.R."/>
        </authorList>
    </citation>
    <scope>NUCLEOTIDE SEQUENCE [LARGE SCALE GENOMIC DNA]</scope>
    <source>
        <strain evidence="2">IBT 14317</strain>
    </source>
</reference>
<protein>
    <submittedName>
        <fullName evidence="2">Uncharacterized protein</fullName>
    </submittedName>
</protein>
<dbReference type="EMBL" id="ML735296">
    <property type="protein sequence ID" value="KAE8387239.1"/>
    <property type="molecule type" value="Genomic_DNA"/>
</dbReference>
<gene>
    <name evidence="2" type="ORF">BDV23DRAFT_129685</name>
</gene>
<accession>A0A5N7BZP1</accession>